<sequence>MTDRQRTVDDRLSGDKFWDECQRLIDRIEQLAKQTTGREHRPSGEASETSNRLYQRIASDLLTTIGAGAVRIRTCHSGVWINLANQGLALLHHTEDTAVTSDTSESVIASAPLADNDTLEIEVRFGDPLPLARRAPVEQLLTVLVDLAAPIELRNSVELLRSRLNQQSNRDRFIADLHRGNSLSETLAAIAAASAEAVSIDRVSLMRYREGRYQLSASSASHSVDRRADHVRSLQQLAKRCLSDSSRFAFAIGDGPPKNTSTADEVLRYIDEAGCREVHFETIIDPESKKTVAAVVLERFQYPLDAPEHLCDAWNPVRIPVASAVRAAIDRQASLLPSAIRHLISTDGRRTRIASAVAVLTLALLAWIPVQFAIPAEGKITAVNQSRIYSPAEAVVSDVLVSDGDAVTAGQPLVILRSPDLELRYQSLMAAMETAKAKLASLSARRGVTRDSQISADEQVLEAEIAGLDRQIAAINWQLEGLTLTSPIDGTVDQWDVTGMLASRPVSHGQYLVSVVSKTDGWNAELEIADQSIGYVLESQSRRPTPCSLKLRSSPTIVLHGQVDRVANVADMNMAGQSVVKVHVPIEIDADASMRQGATVVAKLHCGRRAAGFVYLRSLIQWYRQVSWF</sequence>
<evidence type="ECO:0000256" key="2">
    <source>
        <dbReference type="SAM" id="Phobius"/>
    </source>
</evidence>
<evidence type="ECO:0000313" key="4">
    <source>
        <dbReference type="Proteomes" id="UP000317977"/>
    </source>
</evidence>
<comment type="caution">
    <text evidence="3">The sequence shown here is derived from an EMBL/GenBank/DDBJ whole genome shotgun (WGS) entry which is preliminary data.</text>
</comment>
<proteinExistence type="predicted"/>
<feature type="transmembrane region" description="Helical" evidence="2">
    <location>
        <begin position="353"/>
        <end position="374"/>
    </location>
</feature>
<dbReference type="PANTHER" id="PTHR30097">
    <property type="entry name" value="CATION EFFLUX SYSTEM PROTEIN CUSB"/>
    <property type="match status" value="1"/>
</dbReference>
<dbReference type="Gene3D" id="2.40.30.170">
    <property type="match status" value="1"/>
</dbReference>
<keyword evidence="2" id="KW-1133">Transmembrane helix</keyword>
<dbReference type="InterPro" id="IPR051909">
    <property type="entry name" value="MFP_Cation_Efflux"/>
</dbReference>
<keyword evidence="4" id="KW-1185">Reference proteome</keyword>
<dbReference type="RefSeq" id="WP_146534247.1">
    <property type="nucleotide sequence ID" value="NZ_SJPX01000002.1"/>
</dbReference>
<name>A0A5C6F6X3_9BACT</name>
<dbReference type="GO" id="GO:0060003">
    <property type="term" value="P:copper ion export"/>
    <property type="evidence" value="ECO:0007669"/>
    <property type="project" value="TreeGrafter"/>
</dbReference>
<dbReference type="PANTHER" id="PTHR30097:SF4">
    <property type="entry name" value="SLR6042 PROTEIN"/>
    <property type="match status" value="1"/>
</dbReference>
<dbReference type="GO" id="GO:0030313">
    <property type="term" value="C:cell envelope"/>
    <property type="evidence" value="ECO:0007669"/>
    <property type="project" value="TreeGrafter"/>
</dbReference>
<reference evidence="3 4" key="1">
    <citation type="submission" date="2019-02" db="EMBL/GenBank/DDBJ databases">
        <title>Deep-cultivation of Planctomycetes and their phenomic and genomic characterization uncovers novel biology.</title>
        <authorList>
            <person name="Wiegand S."/>
            <person name="Jogler M."/>
            <person name="Boedeker C."/>
            <person name="Pinto D."/>
            <person name="Vollmers J."/>
            <person name="Rivas-Marin E."/>
            <person name="Kohn T."/>
            <person name="Peeters S.H."/>
            <person name="Heuer A."/>
            <person name="Rast P."/>
            <person name="Oberbeckmann S."/>
            <person name="Bunk B."/>
            <person name="Jeske O."/>
            <person name="Meyerdierks A."/>
            <person name="Storesund J.E."/>
            <person name="Kallscheuer N."/>
            <person name="Luecker S."/>
            <person name="Lage O.M."/>
            <person name="Pohl T."/>
            <person name="Merkel B.J."/>
            <person name="Hornburger P."/>
            <person name="Mueller R.-W."/>
            <person name="Bruemmer F."/>
            <person name="Labrenz M."/>
            <person name="Spormann A.M."/>
            <person name="Op Den Camp H."/>
            <person name="Overmann J."/>
            <person name="Amann R."/>
            <person name="Jetten M.S.M."/>
            <person name="Mascher T."/>
            <person name="Medema M.H."/>
            <person name="Devos D.P."/>
            <person name="Kaster A.-K."/>
            <person name="Ovreas L."/>
            <person name="Rohde M."/>
            <person name="Galperin M.Y."/>
            <person name="Jogler C."/>
        </authorList>
    </citation>
    <scope>NUCLEOTIDE SEQUENCE [LARGE SCALE GENOMIC DNA]</scope>
    <source>
        <strain evidence="3 4">Poly59</strain>
    </source>
</reference>
<evidence type="ECO:0000313" key="3">
    <source>
        <dbReference type="EMBL" id="TWU56224.1"/>
    </source>
</evidence>
<protein>
    <submittedName>
        <fullName evidence="3">Uncharacterized protein</fullName>
    </submittedName>
</protein>
<evidence type="ECO:0000256" key="1">
    <source>
        <dbReference type="ARBA" id="ARBA00022448"/>
    </source>
</evidence>
<dbReference type="SUPFAM" id="SSF111369">
    <property type="entry name" value="HlyD-like secretion proteins"/>
    <property type="match status" value="1"/>
</dbReference>
<dbReference type="EMBL" id="SJPX01000002">
    <property type="protein sequence ID" value="TWU56224.1"/>
    <property type="molecule type" value="Genomic_DNA"/>
</dbReference>
<dbReference type="Gene3D" id="2.40.50.100">
    <property type="match status" value="1"/>
</dbReference>
<dbReference type="OrthoDB" id="248877at2"/>
<keyword evidence="2" id="KW-0472">Membrane</keyword>
<dbReference type="GO" id="GO:0015679">
    <property type="term" value="P:plasma membrane copper ion transport"/>
    <property type="evidence" value="ECO:0007669"/>
    <property type="project" value="TreeGrafter"/>
</dbReference>
<gene>
    <name evidence="3" type="ORF">Poly59_25280</name>
</gene>
<dbReference type="Proteomes" id="UP000317977">
    <property type="component" value="Unassembled WGS sequence"/>
</dbReference>
<keyword evidence="1" id="KW-0813">Transport</keyword>
<accession>A0A5C6F6X3</accession>
<keyword evidence="2" id="KW-0812">Transmembrane</keyword>
<dbReference type="Gene3D" id="1.10.287.470">
    <property type="entry name" value="Helix hairpin bin"/>
    <property type="match status" value="1"/>
</dbReference>
<dbReference type="AlphaFoldDB" id="A0A5C6F6X3"/>
<organism evidence="3 4">
    <name type="scientific">Rubripirellula reticaptiva</name>
    <dbReference type="NCBI Taxonomy" id="2528013"/>
    <lineage>
        <taxon>Bacteria</taxon>
        <taxon>Pseudomonadati</taxon>
        <taxon>Planctomycetota</taxon>
        <taxon>Planctomycetia</taxon>
        <taxon>Pirellulales</taxon>
        <taxon>Pirellulaceae</taxon>
        <taxon>Rubripirellula</taxon>
    </lineage>
</organism>